<keyword evidence="8 11" id="KW-0269">Exonuclease</keyword>
<dbReference type="GO" id="GO:0006261">
    <property type="term" value="P:DNA-templated DNA replication"/>
    <property type="evidence" value="ECO:0007669"/>
    <property type="project" value="UniProtKB-UniRule"/>
</dbReference>
<evidence type="ECO:0000256" key="2">
    <source>
        <dbReference type="ARBA" id="ARBA00022490"/>
    </source>
</evidence>
<evidence type="ECO:0000259" key="13">
    <source>
        <dbReference type="SMART" id="SM00481"/>
    </source>
</evidence>
<evidence type="ECO:0000259" key="12">
    <source>
        <dbReference type="SMART" id="SM00479"/>
    </source>
</evidence>
<dbReference type="InterPro" id="IPR036397">
    <property type="entry name" value="RNaseH_sf"/>
</dbReference>
<evidence type="ECO:0000256" key="7">
    <source>
        <dbReference type="ARBA" id="ARBA00022801"/>
    </source>
</evidence>
<dbReference type="GO" id="GO:0003887">
    <property type="term" value="F:DNA-directed DNA polymerase activity"/>
    <property type="evidence" value="ECO:0007669"/>
    <property type="project" value="UniProtKB-UniRule"/>
</dbReference>
<dbReference type="InterPro" id="IPR004013">
    <property type="entry name" value="PHP_dom"/>
</dbReference>
<dbReference type="Pfam" id="PF07733">
    <property type="entry name" value="DNA_pol3_alpha"/>
    <property type="match status" value="1"/>
</dbReference>
<dbReference type="CDD" id="cd06127">
    <property type="entry name" value="DEDDh"/>
    <property type="match status" value="1"/>
</dbReference>
<dbReference type="Gene3D" id="1.10.150.870">
    <property type="match status" value="1"/>
</dbReference>
<dbReference type="HAMAP" id="MF_00356">
    <property type="entry name" value="DNApol_PolC"/>
    <property type="match status" value="1"/>
</dbReference>
<dbReference type="SUPFAM" id="SSF89550">
    <property type="entry name" value="PHP domain-like"/>
    <property type="match status" value="1"/>
</dbReference>
<keyword evidence="7 11" id="KW-0378">Hydrolase</keyword>
<name>A0A0C5RLX0_9BACT</name>
<keyword evidence="6 11" id="KW-0540">Nuclease</keyword>
<dbReference type="Gene3D" id="3.30.1900.20">
    <property type="match status" value="1"/>
</dbReference>
<dbReference type="InterPro" id="IPR012340">
    <property type="entry name" value="NA-bd_OB-fold"/>
</dbReference>
<dbReference type="Gene3D" id="6.10.140.1510">
    <property type="match status" value="1"/>
</dbReference>
<dbReference type="NCBIfam" id="NF001688">
    <property type="entry name" value="PRK00448.1"/>
    <property type="match status" value="1"/>
</dbReference>
<dbReference type="InterPro" id="IPR040982">
    <property type="entry name" value="DNA_pol3_finger"/>
</dbReference>
<dbReference type="Pfam" id="PF14579">
    <property type="entry name" value="HHH_6"/>
    <property type="match status" value="1"/>
</dbReference>
<dbReference type="HOGENOM" id="CLU_003297_1_0_14"/>
<dbReference type="GO" id="GO:0005737">
    <property type="term" value="C:cytoplasm"/>
    <property type="evidence" value="ECO:0007669"/>
    <property type="project" value="UniProtKB-SubCell"/>
</dbReference>
<dbReference type="Gene3D" id="3.30.420.10">
    <property type="entry name" value="Ribonuclease H-like superfamily/Ribonuclease H"/>
    <property type="match status" value="1"/>
</dbReference>
<dbReference type="InterPro" id="IPR006308">
    <property type="entry name" value="Pol_III_a_PolC-type_gram_pos"/>
</dbReference>
<comment type="catalytic activity">
    <reaction evidence="10 11">
        <text>DNA(n) + a 2'-deoxyribonucleoside 5'-triphosphate = DNA(n+1) + diphosphate</text>
        <dbReference type="Rhea" id="RHEA:22508"/>
        <dbReference type="Rhea" id="RHEA-COMP:17339"/>
        <dbReference type="Rhea" id="RHEA-COMP:17340"/>
        <dbReference type="ChEBI" id="CHEBI:33019"/>
        <dbReference type="ChEBI" id="CHEBI:61560"/>
        <dbReference type="ChEBI" id="CHEBI:173112"/>
        <dbReference type="EC" id="2.7.7.7"/>
    </reaction>
</comment>
<dbReference type="Gene3D" id="3.20.20.140">
    <property type="entry name" value="Metal-dependent hydrolases"/>
    <property type="match status" value="2"/>
</dbReference>
<dbReference type="Proteomes" id="UP000032261">
    <property type="component" value="Chromosome"/>
</dbReference>
<dbReference type="KEGG" id="ude:JM47_02200"/>
<organism evidence="14 15">
    <name type="scientific">Ureaplasma diversum</name>
    <dbReference type="NCBI Taxonomy" id="42094"/>
    <lineage>
        <taxon>Bacteria</taxon>
        <taxon>Bacillati</taxon>
        <taxon>Mycoplasmatota</taxon>
        <taxon>Mycoplasmoidales</taxon>
        <taxon>Mycoplasmoidaceae</taxon>
        <taxon>Ureaplasma</taxon>
    </lineage>
</organism>
<sequence length="1434" mass="164489">MKAKLEQIAEIDQALVDQLPNFKIKMNQTDRFTATLTLLFESFVDFATIQKLKSIKPKIDGVKIQLINSWENVDQNQLALFWNQAVADCSLKINSNLETIHSVSFSEASFSFKTDDLNFVQQVNAAKEQLLKTLLDWSINTNTIDIEYIDNSSTYLLENQERTQKELIAQQQKLETIKAQQEAQTKAINDYKYTNSIHNAMNPIPLNDVTEEMKQVWVQGQVFHVEKESRRNGFIYRFRILDDTNTLEIFEFALNENPEREKIKKNDWIVALITILPTRNDGVKQNFVGKINKLLLKPQQIDQAFFSPRIEFNFHTKMSALDSIIEPKDLIDFATKNNLKTIGITDRNVVQAYPEIFTYLNKTKSDLKIIYGIETEKIPSYIELVLNPCDQNLNNATYVVFDIETTGLFPNYDGVIEIGAIKIKNNELLGRLSFFLKPNKEISLATQELTNITNSDIADAISEKEGLIKIFEFFKDSVLVAHNAINFDINFLNIRAVHHNLEPLNNPVIDTLMISRAINKDFKSHRLGWVCKKYGIDYNEDSAHRADYDAEVLNQVFKVMLDKLFHEYSITNLNEINDKLQNDTLRSRIFGKWLNLYVKKQENIRDMYELVSLSHTDNFFSRPTLYREQIEKKRENGLLTTNAVHESDLIEALFSKTDQEIKSIIQSYDFITLPSLKTQAHLTYEQNKISLEDLKHAFVKLVSFSYELNKKVVYSNTPYFLDADHKKFYDVYVHSKQLEGKSHRFSHEKYVPDLYLDDAKAAEFELSYLNNETWINDIIYNHPQAIVDLIDDSIAPLKSGLYAPKIEGVNEKAKAYIYETAHRIYGDHLHPIIQKRLDREWNAISEHGFTVVYWISHLLVKKSLEDGYGVGSRGSVGSSLVATFLDITDVNPLPPHYLCTKCKYCEFVEDADDGFDLVPKNCSNCDLTLTTNGHNIPFETFLGFNADKVPDIDLNFSGLYQQTAHNFIMEYFGSSHAFRAGTIATVAEKTAFGMVRKYFEEQKLDPKVRDSTIMLYALACINSKRTTGQHPGGIIVVPEDLSIFDFSPYNYPANKKEENWLTTHFAFEYLHDNLLKFDILGHDNPTILNLIKKLTNIDDRDVPMYDLKVIASFSDISVFNLEPRDVLNETTGAISIPEFGTKFVRQMLVDTKPKSFADLIRISGLSHGTDVWLDNAQSLIKSGKVLKDVIACRDDIMTYLIALNIEPSIAFAVMEDVRKGKKIKLDHQKILQEKQIPQWYIESANKIKYMFPKAHATAYVMHAYKFAWFKLYYPLEYYAAFLSVRAEKVDMLIIKKGKLAIEEEYKRIVDKENKAKNGNGPKPTTAELESLNTYEIMVELLARGIKINNVDIKKSAATDFLIDRATNSIIPPFTMLPGLGEIVANSIVSARDELQFATIEDLKARTKLSKKDLDNLSKIGALDELSETDQLTLF</sequence>
<feature type="domain" description="Polymerase/histidinol phosphatase N-terminal" evidence="13">
    <location>
        <begin position="310"/>
        <end position="379"/>
    </location>
</feature>
<dbReference type="STRING" id="42094.JM47_02200"/>
<evidence type="ECO:0000256" key="11">
    <source>
        <dbReference type="HAMAP-Rule" id="MF_00356"/>
    </source>
</evidence>
<dbReference type="SMART" id="SM00481">
    <property type="entry name" value="POLIIIAc"/>
    <property type="match status" value="1"/>
</dbReference>
<dbReference type="PATRIC" id="fig|42094.4.peg.432"/>
<comment type="function">
    <text evidence="1 11">Required for replicative DNA synthesis. This DNA polymerase also exhibits 3' to 5' exonuclease activity.</text>
</comment>
<evidence type="ECO:0000256" key="9">
    <source>
        <dbReference type="ARBA" id="ARBA00022932"/>
    </source>
</evidence>
<dbReference type="NCBIfam" id="TIGR00573">
    <property type="entry name" value="dnaq"/>
    <property type="match status" value="1"/>
</dbReference>
<keyword evidence="4 11" id="KW-0548">Nucleotidyltransferase</keyword>
<dbReference type="Pfam" id="PF17657">
    <property type="entry name" value="DNA_pol3_finger"/>
    <property type="match status" value="1"/>
</dbReference>
<keyword evidence="3 11" id="KW-0808">Transferase</keyword>
<dbReference type="PANTHER" id="PTHR32294">
    <property type="entry name" value="DNA POLYMERASE III SUBUNIT ALPHA"/>
    <property type="match status" value="1"/>
</dbReference>
<evidence type="ECO:0000256" key="4">
    <source>
        <dbReference type="ARBA" id="ARBA00022695"/>
    </source>
</evidence>
<keyword evidence="2 11" id="KW-0963">Cytoplasm</keyword>
<proteinExistence type="inferred from homology"/>
<evidence type="ECO:0000313" key="15">
    <source>
        <dbReference type="Proteomes" id="UP000032261"/>
    </source>
</evidence>
<dbReference type="Gene3D" id="2.40.50.140">
    <property type="entry name" value="Nucleic acid-binding proteins"/>
    <property type="match status" value="1"/>
</dbReference>
<dbReference type="InterPro" id="IPR012337">
    <property type="entry name" value="RNaseH-like_sf"/>
</dbReference>
<comment type="subcellular location">
    <subcellularLocation>
        <location evidence="11">Cytoplasm</location>
    </subcellularLocation>
</comment>
<reference evidence="14 15" key="1">
    <citation type="journal article" date="2015" name="Genome Announc.">
        <title>Genome Sequence of Ureaplasma diversum Strain ATCC 49782.</title>
        <authorList>
            <person name="Marques L.M."/>
            <person name="Guimaraes A.M."/>
            <person name="Martins H.B."/>
            <person name="Rezende I.S."/>
            <person name="Barbosa M.S."/>
            <person name="Campos G.B."/>
            <person name="do Nascimento N.C."/>
            <person name="Dos Santos A.P."/>
            <person name="Amorim A.T."/>
            <person name="Santos V.M."/>
            <person name="Messick J.B."/>
            <person name="Timenetsky J."/>
        </authorList>
    </citation>
    <scope>NUCLEOTIDE SEQUENCE [LARGE SCALE GENOMIC DNA]</scope>
    <source>
        <strain evidence="14 15">ATCC 49782</strain>
    </source>
</reference>
<accession>A0A0C5RLX0</accession>
<dbReference type="InterPro" id="IPR016195">
    <property type="entry name" value="Pol/histidinol_Pase-like"/>
</dbReference>
<dbReference type="InterPro" id="IPR004805">
    <property type="entry name" value="DnaE2/DnaE/PolC"/>
</dbReference>
<dbReference type="InterPro" id="IPR044923">
    <property type="entry name" value="PolC_middle_finger_sf"/>
</dbReference>
<dbReference type="RefSeq" id="WP_208894796.1">
    <property type="nucleotide sequence ID" value="NZ_CP009770.1"/>
</dbReference>
<comment type="similarity">
    <text evidence="11">Belongs to the DNA polymerase type-C family. PolC subfamily.</text>
</comment>
<dbReference type="Pfam" id="PF00929">
    <property type="entry name" value="RNase_T"/>
    <property type="match status" value="1"/>
</dbReference>
<dbReference type="NCBIfam" id="TIGR01405">
    <property type="entry name" value="polC_Gram_pos"/>
    <property type="match status" value="1"/>
</dbReference>
<dbReference type="GO" id="GO:0008408">
    <property type="term" value="F:3'-5' exonuclease activity"/>
    <property type="evidence" value="ECO:0007669"/>
    <property type="project" value="UniProtKB-UniRule"/>
</dbReference>
<dbReference type="InterPro" id="IPR006054">
    <property type="entry name" value="DnaQ"/>
</dbReference>
<evidence type="ECO:0000256" key="8">
    <source>
        <dbReference type="ARBA" id="ARBA00022839"/>
    </source>
</evidence>
<feature type="domain" description="Exonuclease" evidence="12">
    <location>
        <begin position="397"/>
        <end position="566"/>
    </location>
</feature>
<dbReference type="SUPFAM" id="SSF53098">
    <property type="entry name" value="Ribonuclease H-like"/>
    <property type="match status" value="1"/>
</dbReference>
<dbReference type="GO" id="GO:0003677">
    <property type="term" value="F:DNA binding"/>
    <property type="evidence" value="ECO:0007669"/>
    <property type="project" value="UniProtKB-UniRule"/>
</dbReference>
<dbReference type="FunFam" id="3.30.420.10:FF:000045">
    <property type="entry name" value="3'-5' exonuclease DinG"/>
    <property type="match status" value="1"/>
</dbReference>
<protein>
    <recommendedName>
        <fullName evidence="11">DNA polymerase III PolC-type</fullName>
        <shortName evidence="11">PolIII</shortName>
        <ecNumber evidence="11">2.7.7.7</ecNumber>
    </recommendedName>
</protein>
<evidence type="ECO:0000256" key="5">
    <source>
        <dbReference type="ARBA" id="ARBA00022705"/>
    </source>
</evidence>
<dbReference type="Pfam" id="PF02811">
    <property type="entry name" value="PHP"/>
    <property type="match status" value="1"/>
</dbReference>
<keyword evidence="5 11" id="KW-0235">DNA replication</keyword>
<dbReference type="EC" id="2.7.7.7" evidence="11"/>
<evidence type="ECO:0000313" key="14">
    <source>
        <dbReference type="EMBL" id="AJQ45387.1"/>
    </source>
</evidence>
<dbReference type="Gene3D" id="1.10.150.700">
    <property type="entry name" value="PolC, middle finger domain"/>
    <property type="match status" value="1"/>
</dbReference>
<dbReference type="EMBL" id="CP009770">
    <property type="protein sequence ID" value="AJQ45387.1"/>
    <property type="molecule type" value="Genomic_DNA"/>
</dbReference>
<evidence type="ECO:0000256" key="6">
    <source>
        <dbReference type="ARBA" id="ARBA00022722"/>
    </source>
</evidence>
<evidence type="ECO:0000256" key="3">
    <source>
        <dbReference type="ARBA" id="ARBA00022679"/>
    </source>
</evidence>
<keyword evidence="9 11" id="KW-0239">DNA-directed DNA polymerase</keyword>
<dbReference type="InterPro" id="IPR029460">
    <property type="entry name" value="DNAPol_HHH"/>
</dbReference>
<gene>
    <name evidence="11" type="primary">polC</name>
    <name evidence="14" type="ORF">JM47_02200</name>
</gene>
<dbReference type="InterPro" id="IPR003141">
    <property type="entry name" value="Pol/His_phosphatase_N"/>
</dbReference>
<dbReference type="InterPro" id="IPR013520">
    <property type="entry name" value="Ribonucl_H"/>
</dbReference>
<dbReference type="SMART" id="SM00479">
    <property type="entry name" value="EXOIII"/>
    <property type="match status" value="1"/>
</dbReference>
<evidence type="ECO:0000256" key="10">
    <source>
        <dbReference type="ARBA" id="ARBA00049244"/>
    </source>
</evidence>
<dbReference type="PANTHER" id="PTHR32294:SF5">
    <property type="entry name" value="DNA POLYMERASE III POLC-TYPE"/>
    <property type="match status" value="1"/>
</dbReference>
<dbReference type="InterPro" id="IPR011708">
    <property type="entry name" value="DNA_pol3_alpha_NTPase_dom"/>
</dbReference>
<evidence type="ECO:0000256" key="1">
    <source>
        <dbReference type="ARBA" id="ARBA00003452"/>
    </source>
</evidence>